<evidence type="ECO:0000313" key="3">
    <source>
        <dbReference type="EMBL" id="KAK8226211.1"/>
    </source>
</evidence>
<feature type="transmembrane region" description="Helical" evidence="2">
    <location>
        <begin position="161"/>
        <end position="177"/>
    </location>
</feature>
<name>A0ABR1YDY4_9PEZI</name>
<keyword evidence="2" id="KW-0472">Membrane</keyword>
<feature type="compositionally biased region" description="Basic residues" evidence="1">
    <location>
        <begin position="1"/>
        <end position="16"/>
    </location>
</feature>
<keyword evidence="4" id="KW-1185">Reference proteome</keyword>
<evidence type="ECO:0000256" key="2">
    <source>
        <dbReference type="SAM" id="Phobius"/>
    </source>
</evidence>
<organism evidence="3 4">
    <name type="scientific">Phyllosticta capitalensis</name>
    <dbReference type="NCBI Taxonomy" id="121624"/>
    <lineage>
        <taxon>Eukaryota</taxon>
        <taxon>Fungi</taxon>
        <taxon>Dikarya</taxon>
        <taxon>Ascomycota</taxon>
        <taxon>Pezizomycotina</taxon>
        <taxon>Dothideomycetes</taxon>
        <taxon>Dothideomycetes incertae sedis</taxon>
        <taxon>Botryosphaeriales</taxon>
        <taxon>Phyllostictaceae</taxon>
        <taxon>Phyllosticta</taxon>
    </lineage>
</organism>
<dbReference type="EMBL" id="JBBWRZ010000011">
    <property type="protein sequence ID" value="KAK8226211.1"/>
    <property type="molecule type" value="Genomic_DNA"/>
</dbReference>
<evidence type="ECO:0000256" key="1">
    <source>
        <dbReference type="SAM" id="MobiDB-lite"/>
    </source>
</evidence>
<keyword evidence="2" id="KW-1133">Transmembrane helix</keyword>
<dbReference type="Proteomes" id="UP001492380">
    <property type="component" value="Unassembled WGS sequence"/>
</dbReference>
<comment type="caution">
    <text evidence="3">The sequence shown here is derived from an EMBL/GenBank/DDBJ whole genome shotgun (WGS) entry which is preliminary data.</text>
</comment>
<feature type="region of interest" description="Disordered" evidence="1">
    <location>
        <begin position="1"/>
        <end position="31"/>
    </location>
</feature>
<proteinExistence type="predicted"/>
<accession>A0ABR1YDY4</accession>
<keyword evidence="2" id="KW-0812">Transmembrane</keyword>
<reference evidence="3 4" key="1">
    <citation type="submission" date="2024-04" db="EMBL/GenBank/DDBJ databases">
        <title>Phyllosticta paracitricarpa is synonymous to the EU quarantine fungus P. citricarpa based on phylogenomic analyses.</title>
        <authorList>
            <consortium name="Lawrence Berkeley National Laboratory"/>
            <person name="Van Ingen-Buijs V.A."/>
            <person name="Van Westerhoven A.C."/>
            <person name="Haridas S."/>
            <person name="Skiadas P."/>
            <person name="Martin F."/>
            <person name="Groenewald J.Z."/>
            <person name="Crous P.W."/>
            <person name="Seidl M.F."/>
        </authorList>
    </citation>
    <scope>NUCLEOTIDE SEQUENCE [LARGE SCALE GENOMIC DNA]</scope>
    <source>
        <strain evidence="3 4">CBS 123374</strain>
    </source>
</reference>
<evidence type="ECO:0000313" key="4">
    <source>
        <dbReference type="Proteomes" id="UP001492380"/>
    </source>
</evidence>
<protein>
    <submittedName>
        <fullName evidence="3">Uncharacterized protein</fullName>
    </submittedName>
</protein>
<gene>
    <name evidence="3" type="ORF">HDK90DRAFT_497017</name>
</gene>
<feature type="compositionally biased region" description="Polar residues" evidence="1">
    <location>
        <begin position="17"/>
        <end position="31"/>
    </location>
</feature>
<sequence>MLPTRKRQKPDRHSKKNTVSQRRAPLRQQQKLASLVSTPPSTVSSSFRSFLSFPPSLLLFNDSRRRHYPHTAYTRAGSSTDSSTELEPGPACWYPRARCCLWSCCCWTAELANMAMMMWWWWWWSCWCPPSTAPSASQCPCRGAGRGSGVCLFRCRRMHRARGLMSLWCVVCGWLWLNELVDLEVDWWLR</sequence>